<proteinExistence type="predicted"/>
<dbReference type="EMBL" id="CCKQ01014004">
    <property type="protein sequence ID" value="CDW85734.1"/>
    <property type="molecule type" value="Genomic_DNA"/>
</dbReference>
<name>A0A078AU01_STYLE</name>
<evidence type="ECO:0000313" key="3">
    <source>
        <dbReference type="Proteomes" id="UP000039865"/>
    </source>
</evidence>
<keyword evidence="3" id="KW-1185">Reference proteome</keyword>
<feature type="compositionally biased region" description="Basic and acidic residues" evidence="1">
    <location>
        <begin position="306"/>
        <end position="319"/>
    </location>
</feature>
<gene>
    <name evidence="2" type="primary">Contig16693.g17789</name>
    <name evidence="2" type="ORF">STYLEM_14820</name>
</gene>
<dbReference type="InParanoid" id="A0A078AU01"/>
<dbReference type="AlphaFoldDB" id="A0A078AU01"/>
<evidence type="ECO:0000313" key="2">
    <source>
        <dbReference type="EMBL" id="CDW85734.1"/>
    </source>
</evidence>
<feature type="region of interest" description="Disordered" evidence="1">
    <location>
        <begin position="298"/>
        <end position="319"/>
    </location>
</feature>
<organism evidence="2 3">
    <name type="scientific">Stylonychia lemnae</name>
    <name type="common">Ciliate</name>
    <dbReference type="NCBI Taxonomy" id="5949"/>
    <lineage>
        <taxon>Eukaryota</taxon>
        <taxon>Sar</taxon>
        <taxon>Alveolata</taxon>
        <taxon>Ciliophora</taxon>
        <taxon>Intramacronucleata</taxon>
        <taxon>Spirotrichea</taxon>
        <taxon>Stichotrichia</taxon>
        <taxon>Sporadotrichida</taxon>
        <taxon>Oxytrichidae</taxon>
        <taxon>Stylonychinae</taxon>
        <taxon>Stylonychia</taxon>
    </lineage>
</organism>
<sequence>MKTATTVNHHFQRADEPEQLLEGMADYFALQTHSAKENPNFTPSKNNGWKVISKAIFNQQAPQHKIFRENLKKIAHYDENGRLISSRDTQYERNFHNTHLDHSHQYDDNKENSDIQNFIYRNQHNKKMVSYIHKTKQKLQTLNDMKSQLDTFKTDKSWYETMLKPKRMLKERDQNQIQAQKNTLSLERNSDDESDNDLQEKKAQQLLKQQKIQNMIQRFYSHTTKSFEAKKLESTQFNQKSEQNLMQKRRFSHFAGKIQSSNSSRMILVESRPMENKTHLETISERPVSNLEKINSRKFSQRRHPINLDDHSLGRNRPKSCDLRIKKFKKIDKLIQQTHTQQQQK</sequence>
<feature type="region of interest" description="Disordered" evidence="1">
    <location>
        <begin position="166"/>
        <end position="199"/>
    </location>
</feature>
<reference evidence="2 3" key="1">
    <citation type="submission" date="2014-06" db="EMBL/GenBank/DDBJ databases">
        <authorList>
            <person name="Swart Estienne"/>
        </authorList>
    </citation>
    <scope>NUCLEOTIDE SEQUENCE [LARGE SCALE GENOMIC DNA]</scope>
    <source>
        <strain evidence="2 3">130c</strain>
    </source>
</reference>
<evidence type="ECO:0000256" key="1">
    <source>
        <dbReference type="SAM" id="MobiDB-lite"/>
    </source>
</evidence>
<accession>A0A078AU01</accession>
<protein>
    <submittedName>
        <fullName evidence="2">Uncharacterized protein</fullName>
    </submittedName>
</protein>
<dbReference type="Proteomes" id="UP000039865">
    <property type="component" value="Unassembled WGS sequence"/>
</dbReference>
<feature type="compositionally biased region" description="Polar residues" evidence="1">
    <location>
        <begin position="175"/>
        <end position="187"/>
    </location>
</feature>